<evidence type="ECO:0000256" key="3">
    <source>
        <dbReference type="ARBA" id="ARBA00022989"/>
    </source>
</evidence>
<organism evidence="6 7">
    <name type="scientific">Haliea salexigens</name>
    <dbReference type="NCBI Taxonomy" id="287487"/>
    <lineage>
        <taxon>Bacteria</taxon>
        <taxon>Pseudomonadati</taxon>
        <taxon>Pseudomonadota</taxon>
        <taxon>Gammaproteobacteria</taxon>
        <taxon>Cellvibrionales</taxon>
        <taxon>Halieaceae</taxon>
        <taxon>Haliea</taxon>
    </lineage>
</organism>
<keyword evidence="4" id="KW-0472">Membrane</keyword>
<dbReference type="AlphaFoldDB" id="A0A3C1KN57"/>
<keyword evidence="3" id="KW-1133">Transmembrane helix</keyword>
<comment type="subcellular location">
    <subcellularLocation>
        <location evidence="1">Membrane</location>
        <topology evidence="1">Single-pass membrane protein</topology>
    </subcellularLocation>
</comment>
<feature type="domain" description="Translocation and assembly module TamB C-terminal" evidence="5">
    <location>
        <begin position="907"/>
        <end position="1205"/>
    </location>
</feature>
<evidence type="ECO:0000256" key="1">
    <source>
        <dbReference type="ARBA" id="ARBA00004167"/>
    </source>
</evidence>
<evidence type="ECO:0000256" key="2">
    <source>
        <dbReference type="ARBA" id="ARBA00022692"/>
    </source>
</evidence>
<evidence type="ECO:0000313" key="7">
    <source>
        <dbReference type="Proteomes" id="UP000259273"/>
    </source>
</evidence>
<dbReference type="PANTHER" id="PTHR36985:SF1">
    <property type="entry name" value="TRANSLOCATION AND ASSEMBLY MODULE SUBUNIT TAMB"/>
    <property type="match status" value="1"/>
</dbReference>
<name>A0A3C1KN57_9GAMM</name>
<keyword evidence="2" id="KW-0812">Transmembrane</keyword>
<proteinExistence type="predicted"/>
<accession>A0A3C1KN57</accession>
<dbReference type="InterPro" id="IPR007452">
    <property type="entry name" value="TamB_C"/>
</dbReference>
<dbReference type="PANTHER" id="PTHR36985">
    <property type="entry name" value="TRANSLOCATION AND ASSEMBLY MODULE SUBUNIT TAMB"/>
    <property type="match status" value="1"/>
</dbReference>
<sequence>MKKLAAVLSAVLLMLVIAVLLLPFSASGTRFLVTLIPASSPLQVTYAGGRLAGELELANLRLTLDGLKVELAGVHTELRPACLWQSMFCFTRLDIDRLDVVVEQDDTTDEAATEAPSTEPVQLPVRLRAPGVRIAQTRVRWPGGVWQQAASELDIELTPEGVYLGSAILRNAELALETAAPSAPAEEPSAPAREPSARVALKLPELRLPLTLAVDALTLEQPRLRLGDEITQFEAVRAAARWRGEQLEIETLELVQAELGRLAASGHVNMTGDWPLQLVLRADLTWAELPTQFSARTLQLDLSGDVGDLQLELLSPGQPRLALSGAVDLLAPELPFKLSAVLNGEEPLGLAEVEGGPAAFAEAAVAWPLELTATGSLEAQALTLRAQLRELGYESLDIMLSARHTPGSLEVDKLQLDGASAGNLSASGVLDYGEAIAWRAVVETPGLQMPRWSDYLFGSLSGGFATSGQLEAENWRVVLDDVDLSGDINGLPALVEGGLTLDSATLVHSGALRAQVNGGEIDITADEGTAGEVHAELGIADLSRWSRDAGGSVLLNADWSQASNRLALRGSVQGVYWNSLRADRGVLEGSMDLGENLGASLRGEGQLRLDQVELAGVALEGLGLKLTGGPESAELGLSITGDITGELGVAATAVDDGWQLTVPPTEFATPLGPLSLGMPIEARVTQAGGSVSAHCWLLPESELCLADIALGATGGLTGQLTGDLALVDAVLPQQVEARGPLRAEVSIAWSPDAALQAEAQLTSPGGAITQFHPEGESASFTWESLAVTVEQGADGLALEAGLQQDGRQRLALNVALPSRRDGALQGLFAVDALQVAALRPFLPQLTRIDGELSGRIELSGNLQNPQGQGELRWRNGLVRLEANPTEVDDIDVRIALDGTTATLAGGAMVGGGQLALSGDAQFGAEPALRLDIKGDNHRLLYPPSTQLEVSPDLRLRITPSGIHVRGEVQVHEGLLAYEELPPGSVTLSDDVVEVDFAGNPLDAHNPFGLDADLRLRIEDRFRIRGKDLNLTVGGDLNLRQAPERPLQLFGNLNIIGGEFRAYGQRLLVRQGRIAFSGAPENPELNLRAEREIPAEDVRAGVTVTGTLEQPQLTVYAEPSMSQTEALSYLLRGRGLDSGAGADGTAMALSLGTSLMNRSALVEELNNLPGLRNVEFGTDGSEDDTAATVSGYIGERIYLSYGVGLYEPINVLTARLYLQA</sequence>
<dbReference type="GO" id="GO:0009306">
    <property type="term" value="P:protein secretion"/>
    <property type="evidence" value="ECO:0007669"/>
    <property type="project" value="InterPro"/>
</dbReference>
<gene>
    <name evidence="6" type="ORF">DCP75_09275</name>
</gene>
<dbReference type="GO" id="GO:0097347">
    <property type="term" value="C:TAM protein secretion complex"/>
    <property type="evidence" value="ECO:0007669"/>
    <property type="project" value="TreeGrafter"/>
</dbReference>
<dbReference type="GO" id="GO:0005886">
    <property type="term" value="C:plasma membrane"/>
    <property type="evidence" value="ECO:0007669"/>
    <property type="project" value="InterPro"/>
</dbReference>
<dbReference type="Proteomes" id="UP000259273">
    <property type="component" value="Unassembled WGS sequence"/>
</dbReference>
<reference evidence="6 7" key="1">
    <citation type="journal article" date="2018" name="Nat. Biotechnol.">
        <title>A standardized bacterial taxonomy based on genome phylogeny substantially revises the tree of life.</title>
        <authorList>
            <person name="Parks D.H."/>
            <person name="Chuvochina M."/>
            <person name="Waite D.W."/>
            <person name="Rinke C."/>
            <person name="Skarshewski A."/>
            <person name="Chaumeil P.A."/>
            <person name="Hugenholtz P."/>
        </authorList>
    </citation>
    <scope>NUCLEOTIDE SEQUENCE [LARGE SCALE GENOMIC DNA]</scope>
    <source>
        <strain evidence="6">UBA9158</strain>
    </source>
</reference>
<evidence type="ECO:0000259" key="5">
    <source>
        <dbReference type="Pfam" id="PF04357"/>
    </source>
</evidence>
<evidence type="ECO:0000313" key="6">
    <source>
        <dbReference type="EMBL" id="HAN27893.1"/>
    </source>
</evidence>
<evidence type="ECO:0000256" key="4">
    <source>
        <dbReference type="ARBA" id="ARBA00023136"/>
    </source>
</evidence>
<protein>
    <recommendedName>
        <fullName evidence="5">Translocation and assembly module TamB C-terminal domain-containing protein</fullName>
    </recommendedName>
</protein>
<feature type="non-terminal residue" evidence="6">
    <location>
        <position position="1219"/>
    </location>
</feature>
<dbReference type="STRING" id="1121937.GCA_000423125_01428"/>
<dbReference type="EMBL" id="DMND01000129">
    <property type="protein sequence ID" value="HAN27893.1"/>
    <property type="molecule type" value="Genomic_DNA"/>
</dbReference>
<dbReference type="Pfam" id="PF04357">
    <property type="entry name" value="TamB"/>
    <property type="match status" value="1"/>
</dbReference>
<comment type="caution">
    <text evidence="6">The sequence shown here is derived from an EMBL/GenBank/DDBJ whole genome shotgun (WGS) entry which is preliminary data.</text>
</comment>